<evidence type="ECO:0000313" key="10">
    <source>
        <dbReference type="Proteomes" id="UP001499938"/>
    </source>
</evidence>
<evidence type="ECO:0000256" key="4">
    <source>
        <dbReference type="ARBA" id="ARBA00022475"/>
    </source>
</evidence>
<evidence type="ECO:0000256" key="8">
    <source>
        <dbReference type="RuleBase" id="RU363041"/>
    </source>
</evidence>
<dbReference type="Proteomes" id="UP001499938">
    <property type="component" value="Unassembled WGS sequence"/>
</dbReference>
<evidence type="ECO:0000256" key="6">
    <source>
        <dbReference type="ARBA" id="ARBA00022989"/>
    </source>
</evidence>
<feature type="transmembrane region" description="Helical" evidence="8">
    <location>
        <begin position="159"/>
        <end position="178"/>
    </location>
</feature>
<evidence type="ECO:0000256" key="7">
    <source>
        <dbReference type="ARBA" id="ARBA00023136"/>
    </source>
</evidence>
<feature type="transmembrane region" description="Helical" evidence="8">
    <location>
        <begin position="190"/>
        <end position="214"/>
    </location>
</feature>
<reference evidence="9 10" key="1">
    <citation type="journal article" date="2019" name="Int. J. Syst. Evol. Microbiol.">
        <title>The Global Catalogue of Microorganisms (GCM) 10K type strain sequencing project: providing services to taxonomists for standard genome sequencing and annotation.</title>
        <authorList>
            <consortium name="The Broad Institute Genomics Platform"/>
            <consortium name="The Broad Institute Genome Sequencing Center for Infectious Disease"/>
            <person name="Wu L."/>
            <person name="Ma J."/>
        </authorList>
    </citation>
    <scope>NUCLEOTIDE SEQUENCE [LARGE SCALE GENOMIC DNA]</scope>
    <source>
        <strain evidence="9 10">JCM 15592</strain>
    </source>
</reference>
<dbReference type="PANTHER" id="PTHR30269:SF0">
    <property type="entry name" value="MEMBRANE TRANSPORTER PROTEIN YFCA-RELATED"/>
    <property type="match status" value="1"/>
</dbReference>
<feature type="transmembrane region" description="Helical" evidence="8">
    <location>
        <begin position="104"/>
        <end position="122"/>
    </location>
</feature>
<keyword evidence="4 8" id="KW-1003">Cell membrane</keyword>
<gene>
    <name evidence="9" type="ORF">GCM10009811_25830</name>
</gene>
<name>A0ABN2LYV8_9MICO</name>
<dbReference type="InterPro" id="IPR052017">
    <property type="entry name" value="TSUP"/>
</dbReference>
<comment type="similarity">
    <text evidence="2 8">Belongs to the 4-toluene sulfonate uptake permease (TSUP) (TC 2.A.102) family.</text>
</comment>
<sequence length="257" mass="26158">MALNDAPIEVWLGLAALGAGWVDAVVGGGGLIQIPALLIGVPGASPAQVLATNKLSSITGTLSSSITYFRRVRPDLRTALPMAIVACAGAIGGAFIGVHIPKAAFTPIVLVMLLLVGAYTLLKPDLGSVTALRHSGIRHTALAMMTGLLIGVYDGALGPGTGSFLVFAIVGLLGYAFLEATAKAKIVNLATNIGALAVFIPGGHVMWRVGLIMAGCNLIGGYVGARTAVARGSGFVRAVFIAVVVAFVLRLGYDILT</sequence>
<organism evidence="9 10">
    <name type="scientific">Nostocoides veronense</name>
    <dbReference type="NCBI Taxonomy" id="330836"/>
    <lineage>
        <taxon>Bacteria</taxon>
        <taxon>Bacillati</taxon>
        <taxon>Actinomycetota</taxon>
        <taxon>Actinomycetes</taxon>
        <taxon>Micrococcales</taxon>
        <taxon>Intrasporangiaceae</taxon>
        <taxon>Nostocoides</taxon>
    </lineage>
</organism>
<dbReference type="RefSeq" id="WP_344086080.1">
    <property type="nucleotide sequence ID" value="NZ_BAAAPO010000042.1"/>
</dbReference>
<dbReference type="EMBL" id="BAAAPO010000042">
    <property type="protein sequence ID" value="GAA1800950.1"/>
    <property type="molecule type" value="Genomic_DNA"/>
</dbReference>
<comment type="caution">
    <text evidence="9">The sequence shown here is derived from an EMBL/GenBank/DDBJ whole genome shotgun (WGS) entry which is preliminary data.</text>
</comment>
<dbReference type="PANTHER" id="PTHR30269">
    <property type="entry name" value="TRANSMEMBRANE PROTEIN YFCA"/>
    <property type="match status" value="1"/>
</dbReference>
<protein>
    <recommendedName>
        <fullName evidence="8">Probable membrane transporter protein</fullName>
    </recommendedName>
</protein>
<comment type="subcellular location">
    <subcellularLocation>
        <location evidence="1 8">Cell membrane</location>
        <topology evidence="1 8">Multi-pass membrane protein</topology>
    </subcellularLocation>
</comment>
<keyword evidence="7 8" id="KW-0472">Membrane</keyword>
<keyword evidence="5 8" id="KW-0812">Transmembrane</keyword>
<feature type="transmembrane region" description="Helical" evidence="8">
    <location>
        <begin position="79"/>
        <end position="98"/>
    </location>
</feature>
<evidence type="ECO:0000256" key="3">
    <source>
        <dbReference type="ARBA" id="ARBA00022448"/>
    </source>
</evidence>
<keyword evidence="10" id="KW-1185">Reference proteome</keyword>
<evidence type="ECO:0000313" key="9">
    <source>
        <dbReference type="EMBL" id="GAA1800950.1"/>
    </source>
</evidence>
<accession>A0ABN2LYV8</accession>
<dbReference type="Pfam" id="PF01925">
    <property type="entry name" value="TauE"/>
    <property type="match status" value="1"/>
</dbReference>
<keyword evidence="6 8" id="KW-1133">Transmembrane helix</keyword>
<dbReference type="InterPro" id="IPR002781">
    <property type="entry name" value="TM_pro_TauE-like"/>
</dbReference>
<keyword evidence="3" id="KW-0813">Transport</keyword>
<feature type="transmembrane region" description="Helical" evidence="8">
    <location>
        <begin position="234"/>
        <end position="253"/>
    </location>
</feature>
<proteinExistence type="inferred from homology"/>
<evidence type="ECO:0000256" key="5">
    <source>
        <dbReference type="ARBA" id="ARBA00022692"/>
    </source>
</evidence>
<feature type="transmembrane region" description="Helical" evidence="8">
    <location>
        <begin position="134"/>
        <end position="153"/>
    </location>
</feature>
<evidence type="ECO:0000256" key="1">
    <source>
        <dbReference type="ARBA" id="ARBA00004651"/>
    </source>
</evidence>
<evidence type="ECO:0000256" key="2">
    <source>
        <dbReference type="ARBA" id="ARBA00009142"/>
    </source>
</evidence>